<keyword evidence="2" id="KW-0378">Hydrolase</keyword>
<comment type="caution">
    <text evidence="5">The sequence shown here is derived from an EMBL/GenBank/DDBJ whole genome shotgun (WGS) entry which is preliminary data.</text>
</comment>
<feature type="transmembrane region" description="Helical" evidence="3">
    <location>
        <begin position="69"/>
        <end position="86"/>
    </location>
</feature>
<evidence type="ECO:0000313" key="5">
    <source>
        <dbReference type="EMBL" id="MDP9840529.1"/>
    </source>
</evidence>
<keyword evidence="1" id="KW-0645">Protease</keyword>
<dbReference type="Proteomes" id="UP001241472">
    <property type="component" value="Unassembled WGS sequence"/>
</dbReference>
<keyword evidence="6" id="KW-1185">Reference proteome</keyword>
<name>A0ABT9Q365_9HYPH</name>
<keyword evidence="3" id="KW-0472">Membrane</keyword>
<evidence type="ECO:0000259" key="4">
    <source>
        <dbReference type="Pfam" id="PF10502"/>
    </source>
</evidence>
<gene>
    <name evidence="5" type="ORF">J2T09_005316</name>
</gene>
<protein>
    <recommendedName>
        <fullName evidence="4">Peptidase S26 domain-containing protein</fullName>
    </recommendedName>
</protein>
<dbReference type="InterPro" id="IPR036286">
    <property type="entry name" value="LexA/Signal_pep-like_sf"/>
</dbReference>
<dbReference type="EMBL" id="JAUSRF010000029">
    <property type="protein sequence ID" value="MDP9840529.1"/>
    <property type="molecule type" value="Genomic_DNA"/>
</dbReference>
<feature type="transmembrane region" description="Helical" evidence="3">
    <location>
        <begin position="98"/>
        <end position="119"/>
    </location>
</feature>
<dbReference type="InterPro" id="IPR019533">
    <property type="entry name" value="Peptidase_S26"/>
</dbReference>
<sequence length="164" mass="18228">MKIIRAFISRHPACAAIIGLIFGPEAVMAYLGRGWLAILYLVLDIGSMAAIWWYAYGTEYSGLADLAPLAWRIIGVVHGFMIARSIRGQQHFPWYSRWYGLLGLWLGFLALAMLVRSFLVEPFSTPSASMAPTLQVSDYLFAEKYAYGYSRQTADKPLAGPGVL</sequence>
<organism evidence="5 6">
    <name type="scientific">Neorhizobium huautlense</name>
    <dbReference type="NCBI Taxonomy" id="67774"/>
    <lineage>
        <taxon>Bacteria</taxon>
        <taxon>Pseudomonadati</taxon>
        <taxon>Pseudomonadota</taxon>
        <taxon>Alphaproteobacteria</taxon>
        <taxon>Hyphomicrobiales</taxon>
        <taxon>Rhizobiaceae</taxon>
        <taxon>Rhizobium/Agrobacterium group</taxon>
        <taxon>Neorhizobium</taxon>
    </lineage>
</organism>
<dbReference type="InterPro" id="IPR019756">
    <property type="entry name" value="Pept_S26A_signal_pept_1_Ser-AS"/>
</dbReference>
<keyword evidence="3" id="KW-1133">Transmembrane helix</keyword>
<dbReference type="PROSITE" id="PS00501">
    <property type="entry name" value="SPASE_I_1"/>
    <property type="match status" value="1"/>
</dbReference>
<evidence type="ECO:0000256" key="1">
    <source>
        <dbReference type="ARBA" id="ARBA00022670"/>
    </source>
</evidence>
<evidence type="ECO:0000256" key="2">
    <source>
        <dbReference type="ARBA" id="ARBA00022801"/>
    </source>
</evidence>
<feature type="transmembrane region" description="Helical" evidence="3">
    <location>
        <begin position="12"/>
        <end position="31"/>
    </location>
</feature>
<feature type="transmembrane region" description="Helical" evidence="3">
    <location>
        <begin position="37"/>
        <end position="57"/>
    </location>
</feature>
<keyword evidence="3" id="KW-0812">Transmembrane</keyword>
<evidence type="ECO:0000313" key="6">
    <source>
        <dbReference type="Proteomes" id="UP001241472"/>
    </source>
</evidence>
<reference evidence="5 6" key="1">
    <citation type="submission" date="2023-07" db="EMBL/GenBank/DDBJ databases">
        <title>Sorghum-associated microbial communities from plants grown in Nebraska, USA.</title>
        <authorList>
            <person name="Schachtman D."/>
        </authorList>
    </citation>
    <scope>NUCLEOTIDE SEQUENCE [LARGE SCALE GENOMIC DNA]</scope>
    <source>
        <strain evidence="5 6">DS1307</strain>
    </source>
</reference>
<dbReference type="Pfam" id="PF10502">
    <property type="entry name" value="Peptidase_S26"/>
    <property type="match status" value="1"/>
</dbReference>
<feature type="domain" description="Peptidase S26" evidence="4">
    <location>
        <begin position="105"/>
        <end position="150"/>
    </location>
</feature>
<proteinExistence type="predicted"/>
<accession>A0ABT9Q365</accession>
<dbReference type="SUPFAM" id="SSF51306">
    <property type="entry name" value="LexA/Signal peptidase"/>
    <property type="match status" value="1"/>
</dbReference>
<evidence type="ECO:0000256" key="3">
    <source>
        <dbReference type="SAM" id="Phobius"/>
    </source>
</evidence>
<dbReference type="RefSeq" id="WP_306840033.1">
    <property type="nucleotide sequence ID" value="NZ_JAUSRF010000029.1"/>
</dbReference>
<dbReference type="CDD" id="cd06530">
    <property type="entry name" value="S26_SPase_I"/>
    <property type="match status" value="1"/>
</dbReference>
<dbReference type="Gene3D" id="2.10.109.10">
    <property type="entry name" value="Umud Fragment, subunit A"/>
    <property type="match status" value="1"/>
</dbReference>